<protein>
    <submittedName>
        <fullName evidence="2">Uncharacterized protein</fullName>
    </submittedName>
</protein>
<organism evidence="2 3">
    <name type="scientific">Acyrthosiphon pisum</name>
    <name type="common">Pea aphid</name>
    <dbReference type="NCBI Taxonomy" id="7029"/>
    <lineage>
        <taxon>Eukaryota</taxon>
        <taxon>Metazoa</taxon>
        <taxon>Ecdysozoa</taxon>
        <taxon>Arthropoda</taxon>
        <taxon>Hexapoda</taxon>
        <taxon>Insecta</taxon>
        <taxon>Pterygota</taxon>
        <taxon>Neoptera</taxon>
        <taxon>Paraneoptera</taxon>
        <taxon>Hemiptera</taxon>
        <taxon>Sternorrhyncha</taxon>
        <taxon>Aphidomorpha</taxon>
        <taxon>Aphidoidea</taxon>
        <taxon>Aphididae</taxon>
        <taxon>Macrosiphini</taxon>
        <taxon>Acyrthosiphon</taxon>
    </lineage>
</organism>
<dbReference type="EnsemblMetazoa" id="XM_029487828.1">
    <property type="protein sequence ID" value="XP_029343688.1"/>
    <property type="gene ID" value="LOC115033795"/>
</dbReference>
<keyword evidence="3" id="KW-1185">Reference proteome</keyword>
<evidence type="ECO:0000256" key="1">
    <source>
        <dbReference type="SAM" id="Phobius"/>
    </source>
</evidence>
<name>A0A8R2JP98_ACYPI</name>
<reference evidence="3" key="1">
    <citation type="submission" date="2010-06" db="EMBL/GenBank/DDBJ databases">
        <authorList>
            <person name="Jiang H."/>
            <person name="Abraham K."/>
            <person name="Ali S."/>
            <person name="Alsbrooks S.L."/>
            <person name="Anim B.N."/>
            <person name="Anosike U.S."/>
            <person name="Attaway T."/>
            <person name="Bandaranaike D.P."/>
            <person name="Battles P.K."/>
            <person name="Bell S.N."/>
            <person name="Bell A.V."/>
            <person name="Beltran B."/>
            <person name="Bickham C."/>
            <person name="Bustamante Y."/>
            <person name="Caleb T."/>
            <person name="Canada A."/>
            <person name="Cardenas V."/>
            <person name="Carter K."/>
            <person name="Chacko J."/>
            <person name="Chandrabose M.N."/>
            <person name="Chavez D."/>
            <person name="Chavez A."/>
            <person name="Chen L."/>
            <person name="Chu H.-S."/>
            <person name="Claassen K.J."/>
            <person name="Cockrell R."/>
            <person name="Collins M."/>
            <person name="Cooper J.A."/>
            <person name="Cree A."/>
            <person name="Curry S.M."/>
            <person name="Da Y."/>
            <person name="Dao M.D."/>
            <person name="Das B."/>
            <person name="Davila M.-L."/>
            <person name="Davy-Carroll L."/>
            <person name="Denson S."/>
            <person name="Dinh H."/>
            <person name="Ebong V.E."/>
            <person name="Edwards J.R."/>
            <person name="Egan A."/>
            <person name="El-Daye J."/>
            <person name="Escobedo L."/>
            <person name="Fernandez S."/>
            <person name="Fernando P.R."/>
            <person name="Flagg N."/>
            <person name="Forbes L.D."/>
            <person name="Fowler R.G."/>
            <person name="Fu Q."/>
            <person name="Gabisi R.A."/>
            <person name="Ganer J."/>
            <person name="Garbino Pronczuk A."/>
            <person name="Garcia R.M."/>
            <person name="Garner T."/>
            <person name="Garrett T.E."/>
            <person name="Gonzalez D.A."/>
            <person name="Hamid H."/>
            <person name="Hawkins E.S."/>
            <person name="Hirani K."/>
            <person name="Hogues M.E."/>
            <person name="Hollins B."/>
            <person name="Hsiao C.-H."/>
            <person name="Jabil R."/>
            <person name="James M.L."/>
            <person name="Jhangiani S.N."/>
            <person name="Johnson B."/>
            <person name="Johnson Q."/>
            <person name="Joshi V."/>
            <person name="Kalu J.B."/>
            <person name="Kam C."/>
            <person name="Kashfia A."/>
            <person name="Keebler J."/>
            <person name="Kisamo H."/>
            <person name="Kovar C.L."/>
            <person name="Lago L.A."/>
            <person name="Lai C.-Y."/>
            <person name="Laidlaw J."/>
            <person name="Lara F."/>
            <person name="Le T.-K."/>
            <person name="Lee S.L."/>
            <person name="Legall F.H."/>
            <person name="Lemon S.J."/>
            <person name="Lewis L.R."/>
            <person name="Li B."/>
            <person name="Liu Y."/>
            <person name="Liu Y.-S."/>
            <person name="Lopez J."/>
            <person name="Lozado R.J."/>
            <person name="Lu J."/>
            <person name="Madu R.C."/>
            <person name="Maheshwari M."/>
            <person name="Maheshwari R."/>
            <person name="Malloy K."/>
            <person name="Martinez E."/>
            <person name="Mathew T."/>
            <person name="Mercado I.C."/>
            <person name="Mercado C."/>
            <person name="Meyer B."/>
            <person name="Montgomery K."/>
            <person name="Morgan M.B."/>
            <person name="Munidasa M."/>
            <person name="Nazareth L.V."/>
            <person name="Nelson J."/>
            <person name="Ng B.M."/>
            <person name="Nguyen N.B."/>
            <person name="Nguyen P.Q."/>
            <person name="Nguyen T."/>
            <person name="Obregon M."/>
            <person name="Okwuonu G.O."/>
            <person name="Onwere C.G."/>
            <person name="Orozco G."/>
            <person name="Parra A."/>
            <person name="Patel S."/>
            <person name="Patil S."/>
            <person name="Perez A."/>
            <person name="Perez Y."/>
            <person name="Pham C."/>
            <person name="Primus E.L."/>
            <person name="Pu L.-L."/>
            <person name="Puazo M."/>
            <person name="Qin X."/>
            <person name="Quiroz J.B."/>
            <person name="Reese J."/>
            <person name="Richards S."/>
            <person name="Rives C.M."/>
            <person name="Robberts R."/>
            <person name="Ruiz S.J."/>
            <person name="Ruiz M.J."/>
            <person name="Santibanez J."/>
            <person name="Schneider B.W."/>
            <person name="Sisson I."/>
            <person name="Smith M."/>
            <person name="Sodergren E."/>
            <person name="Song X.-Z."/>
            <person name="Song B.B."/>
            <person name="Summersgill H."/>
            <person name="Thelus R."/>
            <person name="Thornton R.D."/>
            <person name="Trejos Z.Y."/>
            <person name="Usmani K."/>
            <person name="Vattathil S."/>
            <person name="Villasana D."/>
            <person name="Walker D.L."/>
            <person name="Wang S."/>
            <person name="Wang K."/>
            <person name="White C.S."/>
            <person name="Williams A.C."/>
            <person name="Williamson J."/>
            <person name="Wilson K."/>
            <person name="Woghiren I.O."/>
            <person name="Woodworth J.R."/>
            <person name="Worley K.C."/>
            <person name="Wright R.A."/>
            <person name="Wu W."/>
            <person name="Young L."/>
            <person name="Zhang L."/>
            <person name="Zhang J."/>
            <person name="Zhu Y."/>
            <person name="Muzny D.M."/>
            <person name="Weinstock G."/>
            <person name="Gibbs R.A."/>
        </authorList>
    </citation>
    <scope>NUCLEOTIDE SEQUENCE [LARGE SCALE GENOMIC DNA]</scope>
    <source>
        <strain evidence="3">LSR1</strain>
    </source>
</reference>
<reference evidence="2" key="2">
    <citation type="submission" date="2022-06" db="UniProtKB">
        <authorList>
            <consortium name="EnsemblMetazoa"/>
        </authorList>
    </citation>
    <scope>IDENTIFICATION</scope>
</reference>
<proteinExistence type="predicted"/>
<evidence type="ECO:0000313" key="3">
    <source>
        <dbReference type="Proteomes" id="UP000007819"/>
    </source>
</evidence>
<dbReference type="AlphaFoldDB" id="A0A8R2JP98"/>
<sequence>MLEISIDSFPLYLILIPSYWYTNSNITLNSFTHKIKDIMQFIYFILEGLRKYFKYHSDVASKFDKLLKIFRSCSLCENHVYKKMMKTQNLLKEETIRDGGDNHYRVLFVSVLVNYLVCGYLLFKNK</sequence>
<keyword evidence="1" id="KW-0812">Transmembrane</keyword>
<feature type="transmembrane region" description="Helical" evidence="1">
    <location>
        <begin position="104"/>
        <end position="123"/>
    </location>
</feature>
<evidence type="ECO:0000313" key="2">
    <source>
        <dbReference type="EnsemblMetazoa" id="XP_029343688.1"/>
    </source>
</evidence>
<dbReference type="Proteomes" id="UP000007819">
    <property type="component" value="Chromosome A1"/>
</dbReference>
<keyword evidence="1" id="KW-0472">Membrane</keyword>
<dbReference type="KEGG" id="api:115033795"/>
<dbReference type="RefSeq" id="XP_029343688.1">
    <property type="nucleotide sequence ID" value="XM_029487828.1"/>
</dbReference>
<accession>A0A8R2JP98</accession>
<keyword evidence="1" id="KW-1133">Transmembrane helix</keyword>
<dbReference type="GeneID" id="115033795"/>